<evidence type="ECO:0000256" key="4">
    <source>
        <dbReference type="ARBA" id="ARBA00023014"/>
    </source>
</evidence>
<dbReference type="InterPro" id="IPR058240">
    <property type="entry name" value="rSAM_sf"/>
</dbReference>
<dbReference type="SFLD" id="SFLDS00029">
    <property type="entry name" value="Radical_SAM"/>
    <property type="match status" value="1"/>
</dbReference>
<dbReference type="InterPro" id="IPR051675">
    <property type="entry name" value="Endo/Exo/Phosphatase_dom_1"/>
</dbReference>
<evidence type="ECO:0000259" key="5">
    <source>
        <dbReference type="Pfam" id="PF04055"/>
    </source>
</evidence>
<gene>
    <name evidence="6" type="ORF">EDC14_103737</name>
</gene>
<dbReference type="EMBL" id="SLUN01000037">
    <property type="protein sequence ID" value="TCL59800.1"/>
    <property type="molecule type" value="Genomic_DNA"/>
</dbReference>
<dbReference type="Proteomes" id="UP000295008">
    <property type="component" value="Unassembled WGS sequence"/>
</dbReference>
<dbReference type="PANTHER" id="PTHR21180">
    <property type="entry name" value="ENDONUCLEASE/EXONUCLEASE/PHOSPHATASE FAMILY DOMAIN-CONTAINING PROTEIN 1"/>
    <property type="match status" value="1"/>
</dbReference>
<accession>A0A4R1R325</accession>
<dbReference type="AlphaFoldDB" id="A0A4R1R325"/>
<dbReference type="InterPro" id="IPR023874">
    <property type="entry name" value="DNA_rSAM_put"/>
</dbReference>
<keyword evidence="3" id="KW-0408">Iron</keyword>
<evidence type="ECO:0000256" key="3">
    <source>
        <dbReference type="ARBA" id="ARBA00023004"/>
    </source>
</evidence>
<feature type="domain" description="Radical SAM core" evidence="5">
    <location>
        <begin position="61"/>
        <end position="189"/>
    </location>
</feature>
<keyword evidence="1" id="KW-0949">S-adenosyl-L-methionine</keyword>
<dbReference type="GO" id="GO:0003824">
    <property type="term" value="F:catalytic activity"/>
    <property type="evidence" value="ECO:0007669"/>
    <property type="project" value="InterPro"/>
</dbReference>
<evidence type="ECO:0000256" key="2">
    <source>
        <dbReference type="ARBA" id="ARBA00022723"/>
    </source>
</evidence>
<evidence type="ECO:0000313" key="7">
    <source>
        <dbReference type="Proteomes" id="UP000295008"/>
    </source>
</evidence>
<dbReference type="PANTHER" id="PTHR21180:SF9">
    <property type="entry name" value="TYPE II SECRETION SYSTEM PROTEIN K"/>
    <property type="match status" value="1"/>
</dbReference>
<evidence type="ECO:0000313" key="6">
    <source>
        <dbReference type="EMBL" id="TCL59800.1"/>
    </source>
</evidence>
<dbReference type="SUPFAM" id="SSF47781">
    <property type="entry name" value="RuvA domain 2-like"/>
    <property type="match status" value="1"/>
</dbReference>
<dbReference type="GO" id="GO:0051536">
    <property type="term" value="F:iron-sulfur cluster binding"/>
    <property type="evidence" value="ECO:0007669"/>
    <property type="project" value="UniProtKB-KW"/>
</dbReference>
<dbReference type="InterPro" id="IPR010994">
    <property type="entry name" value="RuvA_2-like"/>
</dbReference>
<reference evidence="6 7" key="1">
    <citation type="submission" date="2019-03" db="EMBL/GenBank/DDBJ databases">
        <title>Genomic Encyclopedia of Type Strains, Phase IV (KMG-IV): sequencing the most valuable type-strain genomes for metagenomic binning, comparative biology and taxonomic classification.</title>
        <authorList>
            <person name="Goeker M."/>
        </authorList>
    </citation>
    <scope>NUCLEOTIDE SEQUENCE [LARGE SCALE GENOMIC DNA]</scope>
    <source>
        <strain evidence="6 7">LX-B</strain>
    </source>
</reference>
<protein>
    <submittedName>
        <fullName evidence="6">Putative DNA modification/repair radical SAM protein</fullName>
    </submittedName>
</protein>
<keyword evidence="2" id="KW-0479">Metal-binding</keyword>
<dbReference type="SUPFAM" id="SSF102114">
    <property type="entry name" value="Radical SAM enzymes"/>
    <property type="match status" value="1"/>
</dbReference>
<keyword evidence="4" id="KW-0411">Iron-sulfur</keyword>
<dbReference type="SFLD" id="SFLDG01102">
    <property type="entry name" value="Uncharacterised_Radical_SAM_Su"/>
    <property type="match status" value="1"/>
</dbReference>
<dbReference type="GO" id="GO:0046872">
    <property type="term" value="F:metal ion binding"/>
    <property type="evidence" value="ECO:0007669"/>
    <property type="project" value="UniProtKB-KW"/>
</dbReference>
<name>A0A4R1R325_HYDET</name>
<organism evidence="6 7">
    <name type="scientific">Hydrogenispora ethanolica</name>
    <dbReference type="NCBI Taxonomy" id="1082276"/>
    <lineage>
        <taxon>Bacteria</taxon>
        <taxon>Bacillati</taxon>
        <taxon>Bacillota</taxon>
        <taxon>Hydrogenispora</taxon>
    </lineage>
</organism>
<dbReference type="InterPro" id="IPR013785">
    <property type="entry name" value="Aldolase_TIM"/>
</dbReference>
<dbReference type="RefSeq" id="WP_132016455.1">
    <property type="nucleotide sequence ID" value="NZ_SLUN01000037.1"/>
</dbReference>
<dbReference type="CDD" id="cd01335">
    <property type="entry name" value="Radical_SAM"/>
    <property type="match status" value="1"/>
</dbReference>
<comment type="caution">
    <text evidence="6">The sequence shown here is derived from an EMBL/GenBank/DDBJ whole genome shotgun (WGS) entry which is preliminary data.</text>
</comment>
<evidence type="ECO:0000256" key="1">
    <source>
        <dbReference type="ARBA" id="ARBA00022691"/>
    </source>
</evidence>
<dbReference type="OrthoDB" id="9801154at2"/>
<dbReference type="InterPro" id="IPR007197">
    <property type="entry name" value="rSAM"/>
</dbReference>
<dbReference type="NCBIfam" id="TIGR03916">
    <property type="entry name" value="rSAM_link_UDG"/>
    <property type="match status" value="1"/>
</dbReference>
<keyword evidence="7" id="KW-1185">Reference proteome</keyword>
<proteinExistence type="predicted"/>
<dbReference type="Gene3D" id="3.20.20.70">
    <property type="entry name" value="Aldolase class I"/>
    <property type="match status" value="1"/>
</dbReference>
<dbReference type="Pfam" id="PF04055">
    <property type="entry name" value="Radical_SAM"/>
    <property type="match status" value="1"/>
</dbReference>
<sequence length="422" mass="47462">MEVLDKLKILADAAKYDVSCSSSGGSRRNDGKGLGNSAAAPMGICHSWAADGRCISLLKLLFSNVCIHDCAYCINRRSNDIPRASFTVDELIDLTINFYRRNYIEGLFLSSGILKSPDYTTELLLSAIKRLRLEQRFNGYIHLKVIPGASRELIREAGLYADRLSINIELPSEQGLKALAPQKRRDDILTPMAYIGTKIQANAEERKLYRKALPFVPAGQSTQLIVGASPEPDSQILQLSEQLYRRVNLRRVYYSAYVPVNSNPLLPALTAPPLQREHRLYQADWLIRFYKFRAAEIAGPQQPFLDPELDPKTGWALRNLHLFPVEVNRVDYETLLRIPGVGLKSAERLVAARRFGPLGFGDLQKMGVVMKRARYFITCQGRYLEKTDNDAWIRQRLLAAEPSGRPGRSGPATLQIPLFSEI</sequence>